<dbReference type="PROSITE" id="PS00010">
    <property type="entry name" value="ASX_HYDROXYL"/>
    <property type="match status" value="1"/>
</dbReference>
<keyword evidence="2" id="KW-0732">Signal</keyword>
<dbReference type="Gene3D" id="3.40.50.410">
    <property type="entry name" value="von Willebrand factor, type A domain"/>
    <property type="match status" value="1"/>
</dbReference>
<name>K1PTF1_MAGGI</name>
<dbReference type="InterPro" id="IPR002035">
    <property type="entry name" value="VWF_A"/>
</dbReference>
<comment type="caution">
    <text evidence="6">Lacks conserved residue(s) required for the propagation of feature annotation.</text>
</comment>
<evidence type="ECO:0000256" key="3">
    <source>
        <dbReference type="ARBA" id="ARBA00022737"/>
    </source>
</evidence>
<sequence length="438" mass="48926">MGIGTDLDISNLQTIAGNPLRDYYVSSNDYNDLHRKVSRLINGLCTAMKTEGCLVLLYLLMSLNTHLCDKDELRPFLSKEKAASYLQGRSKRVKRGINEECSEYEGCSREEIREIGVSDVCAWMKNRLCYELYCAPGYICVTTHRDCSNLNRYRVACEDINECASNPCQNGGTCSNNINSFSCSCPEHVHGTMCEYVCTKVDILFLIDDSSSVSYSGFTYAKSVAAKLVDCLTIGPNDVRVGMMTFGSTVSTRFTFSQFFDKNQIKSSIVGSSYRGEIRTNTNIPLQNALPLMTSNQADTLDIVIVLTDGKSNNDVVYASQALHSAGVYTFAMGIGLDLNSYNLQTIARNPNTDYLVSTNDYTDLHRKVSKLINGLCTGKAYLFNEIYHKTSVIFKNANNDQLFFRRKWIIRATVGSSSTVVLVDVDLFFVGRPILYR</sequence>
<dbReference type="InterPro" id="IPR050525">
    <property type="entry name" value="ECM_Assembly_Org"/>
</dbReference>
<dbReference type="Pfam" id="PF00008">
    <property type="entry name" value="EGF"/>
    <property type="match status" value="1"/>
</dbReference>
<dbReference type="FunFam" id="2.10.25.10:FF:000327">
    <property type="entry name" value="neurogenic locus notch homolog protein 4"/>
    <property type="match status" value="1"/>
</dbReference>
<dbReference type="InterPro" id="IPR000152">
    <property type="entry name" value="EGF-type_Asp/Asn_hydroxyl_site"/>
</dbReference>
<keyword evidence="3" id="KW-0677">Repeat</keyword>
<dbReference type="SMART" id="SM00327">
    <property type="entry name" value="VWA"/>
    <property type="match status" value="1"/>
</dbReference>
<dbReference type="PRINTS" id="PR00453">
    <property type="entry name" value="VWFADOMAIN"/>
</dbReference>
<organism evidence="7">
    <name type="scientific">Magallana gigas</name>
    <name type="common">Pacific oyster</name>
    <name type="synonym">Crassostrea gigas</name>
    <dbReference type="NCBI Taxonomy" id="29159"/>
    <lineage>
        <taxon>Eukaryota</taxon>
        <taxon>Metazoa</taxon>
        <taxon>Spiralia</taxon>
        <taxon>Lophotrochozoa</taxon>
        <taxon>Mollusca</taxon>
        <taxon>Bivalvia</taxon>
        <taxon>Autobranchia</taxon>
        <taxon>Pteriomorphia</taxon>
        <taxon>Ostreida</taxon>
        <taxon>Ostreoidea</taxon>
        <taxon>Ostreidae</taxon>
        <taxon>Magallana</taxon>
    </lineage>
</organism>
<feature type="disulfide bond" evidence="6">
    <location>
        <begin position="185"/>
        <end position="194"/>
    </location>
</feature>
<dbReference type="CDD" id="cd00054">
    <property type="entry name" value="EGF_CA"/>
    <property type="match status" value="1"/>
</dbReference>
<evidence type="ECO:0000256" key="4">
    <source>
        <dbReference type="ARBA" id="ARBA00023157"/>
    </source>
</evidence>
<reference evidence="7" key="1">
    <citation type="journal article" date="2012" name="Nature">
        <title>The oyster genome reveals stress adaptation and complexity of shell formation.</title>
        <authorList>
            <person name="Zhang G."/>
            <person name="Fang X."/>
            <person name="Guo X."/>
            <person name="Li L."/>
            <person name="Luo R."/>
            <person name="Xu F."/>
            <person name="Yang P."/>
            <person name="Zhang L."/>
            <person name="Wang X."/>
            <person name="Qi H."/>
            <person name="Xiong Z."/>
            <person name="Que H."/>
            <person name="Xie Y."/>
            <person name="Holland P.W."/>
            <person name="Paps J."/>
            <person name="Zhu Y."/>
            <person name="Wu F."/>
            <person name="Chen Y."/>
            <person name="Wang J."/>
            <person name="Peng C."/>
            <person name="Meng J."/>
            <person name="Yang L."/>
            <person name="Liu J."/>
            <person name="Wen B."/>
            <person name="Zhang N."/>
            <person name="Huang Z."/>
            <person name="Zhu Q."/>
            <person name="Feng Y."/>
            <person name="Mount A."/>
            <person name="Hedgecock D."/>
            <person name="Xu Z."/>
            <person name="Liu Y."/>
            <person name="Domazet-Loso T."/>
            <person name="Du Y."/>
            <person name="Sun X."/>
            <person name="Zhang S."/>
            <person name="Liu B."/>
            <person name="Cheng P."/>
            <person name="Jiang X."/>
            <person name="Li J."/>
            <person name="Fan D."/>
            <person name="Wang W."/>
            <person name="Fu W."/>
            <person name="Wang T."/>
            <person name="Wang B."/>
            <person name="Zhang J."/>
            <person name="Peng Z."/>
            <person name="Li Y."/>
            <person name="Li N."/>
            <person name="Wang J."/>
            <person name="Chen M."/>
            <person name="He Y."/>
            <person name="Tan F."/>
            <person name="Song X."/>
            <person name="Zheng Q."/>
            <person name="Huang R."/>
            <person name="Yang H."/>
            <person name="Du X."/>
            <person name="Chen L."/>
            <person name="Yang M."/>
            <person name="Gaffney P.M."/>
            <person name="Wang S."/>
            <person name="Luo L."/>
            <person name="She Z."/>
            <person name="Ming Y."/>
            <person name="Huang W."/>
            <person name="Zhang S."/>
            <person name="Huang B."/>
            <person name="Zhang Y."/>
            <person name="Qu T."/>
            <person name="Ni P."/>
            <person name="Miao G."/>
            <person name="Wang J."/>
            <person name="Wang Q."/>
            <person name="Steinberg C.E."/>
            <person name="Wang H."/>
            <person name="Li N."/>
            <person name="Qian L."/>
            <person name="Zhang G."/>
            <person name="Li Y."/>
            <person name="Yang H."/>
            <person name="Liu X."/>
            <person name="Wang J."/>
            <person name="Yin Y."/>
            <person name="Wang J."/>
        </authorList>
    </citation>
    <scope>NUCLEOTIDE SEQUENCE [LARGE SCALE GENOMIC DNA]</scope>
    <source>
        <strain evidence="7">05x7-T-G4-1.051#20</strain>
    </source>
</reference>
<keyword evidence="5" id="KW-0325">Glycoprotein</keyword>
<dbReference type="SMART" id="SM00179">
    <property type="entry name" value="EGF_CA"/>
    <property type="match status" value="1"/>
</dbReference>
<dbReference type="GO" id="GO:0005509">
    <property type="term" value="F:calcium ion binding"/>
    <property type="evidence" value="ECO:0007669"/>
    <property type="project" value="InterPro"/>
</dbReference>
<dbReference type="AlphaFoldDB" id="K1PTF1"/>
<dbReference type="Gene3D" id="2.10.25.10">
    <property type="entry name" value="Laminin"/>
    <property type="match status" value="1"/>
</dbReference>
<keyword evidence="1 6" id="KW-0245">EGF-like domain</keyword>
<dbReference type="EMBL" id="JH819072">
    <property type="protein sequence ID" value="EKC19690.1"/>
    <property type="molecule type" value="Genomic_DNA"/>
</dbReference>
<dbReference type="PROSITE" id="PS50234">
    <property type="entry name" value="VWFA"/>
    <property type="match status" value="1"/>
</dbReference>
<dbReference type="InParanoid" id="K1PTF1"/>
<dbReference type="PANTHER" id="PTHR24020">
    <property type="entry name" value="COLLAGEN ALPHA"/>
    <property type="match status" value="1"/>
</dbReference>
<dbReference type="PROSITE" id="PS50026">
    <property type="entry name" value="EGF_3"/>
    <property type="match status" value="1"/>
</dbReference>
<evidence type="ECO:0000256" key="2">
    <source>
        <dbReference type="ARBA" id="ARBA00022729"/>
    </source>
</evidence>
<dbReference type="InterPro" id="IPR018097">
    <property type="entry name" value="EGF_Ca-bd_CS"/>
</dbReference>
<proteinExistence type="predicted"/>
<dbReference type="SUPFAM" id="SSF53300">
    <property type="entry name" value="vWA-like"/>
    <property type="match status" value="1"/>
</dbReference>
<evidence type="ECO:0000256" key="6">
    <source>
        <dbReference type="PROSITE-ProRule" id="PRU00076"/>
    </source>
</evidence>
<dbReference type="PROSITE" id="PS01187">
    <property type="entry name" value="EGF_CA"/>
    <property type="match status" value="1"/>
</dbReference>
<evidence type="ECO:0000256" key="1">
    <source>
        <dbReference type="ARBA" id="ARBA00022536"/>
    </source>
</evidence>
<dbReference type="InterPro" id="IPR000742">
    <property type="entry name" value="EGF"/>
</dbReference>
<dbReference type="PANTHER" id="PTHR24020:SF20">
    <property type="entry name" value="PH DOMAIN-CONTAINING PROTEIN"/>
    <property type="match status" value="1"/>
</dbReference>
<dbReference type="HOGENOM" id="CLU_625927_0_0_1"/>
<evidence type="ECO:0000313" key="7">
    <source>
        <dbReference type="EMBL" id="EKC19690.1"/>
    </source>
</evidence>
<protein>
    <submittedName>
        <fullName evidence="7">Matrilin-2</fullName>
    </submittedName>
</protein>
<dbReference type="CDD" id="cd01450">
    <property type="entry name" value="vWFA_subfamily_ECM"/>
    <property type="match status" value="1"/>
</dbReference>
<accession>K1PTF1</accession>
<dbReference type="Pfam" id="PF00092">
    <property type="entry name" value="VWA"/>
    <property type="match status" value="1"/>
</dbReference>
<evidence type="ECO:0000256" key="5">
    <source>
        <dbReference type="ARBA" id="ARBA00023180"/>
    </source>
</evidence>
<dbReference type="InterPro" id="IPR001881">
    <property type="entry name" value="EGF-like_Ca-bd_dom"/>
</dbReference>
<dbReference type="PROSITE" id="PS00022">
    <property type="entry name" value="EGF_1"/>
    <property type="match status" value="1"/>
</dbReference>
<keyword evidence="4 6" id="KW-1015">Disulfide bond</keyword>
<dbReference type="InterPro" id="IPR036465">
    <property type="entry name" value="vWFA_dom_sf"/>
</dbReference>
<dbReference type="SMART" id="SM00181">
    <property type="entry name" value="EGF"/>
    <property type="match status" value="1"/>
</dbReference>
<gene>
    <name evidence="7" type="ORF">CGI_10007835</name>
</gene>